<accession>A0A8I1KIE5</accession>
<sequence length="582" mass="64193">MKSFTLKTLTVAIVSTISFSAVADKYEIEEIPTADNFRHSFAKDINAQEFVVGVSRLPTDVELDLTKISPAILQNAGIADIEEVDTLTPEQREYIIQQIANERNSEPQQQRVGINRSYYFDTTVQSIVPFPGNEDQLEDSTDSFFYSINNQNSAVGYSSAPFGLIEYTYTDGEGEEQTSEFFVSDFITRGVWYNNGETTSITPPATDYLGGESALFDINDSGLAAGYASVSVSPRSEERIANCEPEDEDEDDIVSAPLQVCAWNIWFETKSTGASNIEPFYNPRFGGGRSSFSARRSIYDVRGFLWQIDASGEVISQQELGTLVPRNEEDDRDFSSYAFAVNNNGIAVGQSWTYHPQRGAIRMPAIFVDGEAVPVTEDEKYFWGSAKDINDNNQAAGYLVENLSGTLRNTAFIYDVDLDELTMVPGFFTGSSTIIHSINNNGMAVGTGEIEATLSNVRQRVGFAYDSTDEAAEFINLNDAISCDSPYDIVEANSINDNGVILATALKQEEYQDDSGETQTREVAVTIKLDPVDGELNNCRQEENQIEREGASTGLFSLLTLGSLGLLITAIRRRAFLKTKKS</sequence>
<keyword evidence="1" id="KW-0812">Transmembrane</keyword>
<dbReference type="EMBL" id="JAEMOS010000035">
    <property type="protein sequence ID" value="MBJ7267477.1"/>
    <property type="molecule type" value="Genomic_DNA"/>
</dbReference>
<evidence type="ECO:0000313" key="5">
    <source>
        <dbReference type="Proteomes" id="UP000621390"/>
    </source>
</evidence>
<feature type="transmembrane region" description="Helical" evidence="1">
    <location>
        <begin position="550"/>
        <end position="571"/>
    </location>
</feature>
<dbReference type="Proteomes" id="UP000655994">
    <property type="component" value="Unassembled WGS sequence"/>
</dbReference>
<keyword evidence="1" id="KW-1133">Transmembrane helix</keyword>
<feature type="signal peptide" evidence="2">
    <location>
        <begin position="1"/>
        <end position="23"/>
    </location>
</feature>
<dbReference type="AlphaFoldDB" id="A0A8I1KIE5"/>
<dbReference type="Pfam" id="PF11949">
    <property type="entry name" value="DUF3466"/>
    <property type="match status" value="1"/>
</dbReference>
<gene>
    <name evidence="3" type="ORF">JHC10_11075</name>
    <name evidence="4" type="ORF">JHC11_13150</name>
</gene>
<evidence type="ECO:0000256" key="2">
    <source>
        <dbReference type="SAM" id="SignalP"/>
    </source>
</evidence>
<keyword evidence="2" id="KW-0732">Signal</keyword>
<organism evidence="4 5">
    <name type="scientific">Idiomarina abyssalis</name>
    <dbReference type="NCBI Taxonomy" id="86102"/>
    <lineage>
        <taxon>Bacteria</taxon>
        <taxon>Pseudomonadati</taxon>
        <taxon>Pseudomonadota</taxon>
        <taxon>Gammaproteobacteria</taxon>
        <taxon>Alteromonadales</taxon>
        <taxon>Idiomarinaceae</taxon>
        <taxon>Idiomarina</taxon>
    </lineage>
</organism>
<evidence type="ECO:0000256" key="1">
    <source>
        <dbReference type="SAM" id="Phobius"/>
    </source>
</evidence>
<keyword evidence="6" id="KW-1185">Reference proteome</keyword>
<keyword evidence="1" id="KW-0472">Membrane</keyword>
<dbReference type="EMBL" id="JAEMOP010000009">
    <property type="protein sequence ID" value="MBJ7316937.1"/>
    <property type="molecule type" value="Genomic_DNA"/>
</dbReference>
<protein>
    <submittedName>
        <fullName evidence="4">DUF3466 family protein</fullName>
    </submittedName>
</protein>
<dbReference type="InterPro" id="IPR022562">
    <property type="entry name" value="DUF3466"/>
</dbReference>
<reference evidence="4 6" key="1">
    <citation type="submission" date="2020-09" db="EMBL/GenBank/DDBJ databases">
        <title>Draft Genomes of Bacterial Isolates from North Pond Shallow Sediments.</title>
        <authorList>
            <person name="Kiel Reese B."/>
            <person name="Mullis M."/>
            <person name="Weisend R.E."/>
        </authorList>
    </citation>
    <scope>NUCLEOTIDE SEQUENCE</scope>
    <source>
        <strain evidence="4">KJE-2</strain>
        <strain evidence="3 6">KJE-3</strain>
    </source>
</reference>
<comment type="caution">
    <text evidence="4">The sequence shown here is derived from an EMBL/GenBank/DDBJ whole genome shotgun (WGS) entry which is preliminary data.</text>
</comment>
<proteinExistence type="predicted"/>
<evidence type="ECO:0000313" key="4">
    <source>
        <dbReference type="EMBL" id="MBJ7316937.1"/>
    </source>
</evidence>
<evidence type="ECO:0000313" key="3">
    <source>
        <dbReference type="EMBL" id="MBJ7267477.1"/>
    </source>
</evidence>
<dbReference type="RefSeq" id="WP_199494810.1">
    <property type="nucleotide sequence ID" value="NZ_JAEMOO010000028.1"/>
</dbReference>
<evidence type="ECO:0000313" key="6">
    <source>
        <dbReference type="Proteomes" id="UP000655994"/>
    </source>
</evidence>
<name>A0A8I1KIE5_9GAMM</name>
<feature type="chain" id="PRO_5034535699" evidence="2">
    <location>
        <begin position="24"/>
        <end position="582"/>
    </location>
</feature>
<dbReference type="Proteomes" id="UP000621390">
    <property type="component" value="Unassembled WGS sequence"/>
</dbReference>